<name>A0A1B6H570_9HEMI</name>
<proteinExistence type="predicted"/>
<keyword evidence="1" id="KW-1133">Transmembrane helix</keyword>
<feature type="non-terminal residue" evidence="2">
    <location>
        <position position="142"/>
    </location>
</feature>
<sequence length="142" mass="16264">VMPDLSSNPSVKLLFPWIPDWIDLNVVVPAVAMLIVIVVGVFLICVIISHKSSQFAAEQARFREDIYNQSINPNVTMDKRRSDLRDELGYIAPPNRKLPPVPGSNYNTCDRIKRGQYGTCRSYHPNWDSCKRHMYEEVENSV</sequence>
<dbReference type="EMBL" id="GECZ01000025">
    <property type="protein sequence ID" value="JAS69744.1"/>
    <property type="molecule type" value="Transcribed_RNA"/>
</dbReference>
<accession>A0A1B6H570</accession>
<gene>
    <name evidence="2" type="ORF">g.1220</name>
</gene>
<evidence type="ECO:0000313" key="2">
    <source>
        <dbReference type="EMBL" id="JAS69744.1"/>
    </source>
</evidence>
<reference evidence="2" key="1">
    <citation type="submission" date="2015-11" db="EMBL/GenBank/DDBJ databases">
        <title>De novo transcriptome assembly of four potential Pierce s Disease insect vectors from Arizona vineyards.</title>
        <authorList>
            <person name="Tassone E.E."/>
        </authorList>
    </citation>
    <scope>NUCLEOTIDE SEQUENCE</scope>
</reference>
<keyword evidence="1" id="KW-0472">Membrane</keyword>
<dbReference type="AlphaFoldDB" id="A0A1B6H570"/>
<protein>
    <submittedName>
        <fullName evidence="2">Uncharacterized protein</fullName>
    </submittedName>
</protein>
<evidence type="ECO:0000256" key="1">
    <source>
        <dbReference type="SAM" id="Phobius"/>
    </source>
</evidence>
<keyword evidence="1" id="KW-0812">Transmembrane</keyword>
<feature type="transmembrane region" description="Helical" evidence="1">
    <location>
        <begin position="26"/>
        <end position="48"/>
    </location>
</feature>
<organism evidence="2">
    <name type="scientific">Cuerna arida</name>
    <dbReference type="NCBI Taxonomy" id="1464854"/>
    <lineage>
        <taxon>Eukaryota</taxon>
        <taxon>Metazoa</taxon>
        <taxon>Ecdysozoa</taxon>
        <taxon>Arthropoda</taxon>
        <taxon>Hexapoda</taxon>
        <taxon>Insecta</taxon>
        <taxon>Pterygota</taxon>
        <taxon>Neoptera</taxon>
        <taxon>Paraneoptera</taxon>
        <taxon>Hemiptera</taxon>
        <taxon>Auchenorrhyncha</taxon>
        <taxon>Membracoidea</taxon>
        <taxon>Cicadellidae</taxon>
        <taxon>Cicadellinae</taxon>
        <taxon>Proconiini</taxon>
        <taxon>Cuerna</taxon>
    </lineage>
</organism>
<feature type="non-terminal residue" evidence="2">
    <location>
        <position position="1"/>
    </location>
</feature>